<keyword evidence="4" id="KW-0547">Nucleotide-binding</keyword>
<dbReference type="Pfam" id="PF00005">
    <property type="entry name" value="ABC_tran"/>
    <property type="match status" value="1"/>
</dbReference>
<organism evidence="13 14">
    <name type="scientific">Mycoplasmopsis equigenitalium</name>
    <dbReference type="NCBI Taxonomy" id="114883"/>
    <lineage>
        <taxon>Bacteria</taxon>
        <taxon>Bacillati</taxon>
        <taxon>Mycoplasmatota</taxon>
        <taxon>Mycoplasmoidales</taxon>
        <taxon>Metamycoplasmataceae</taxon>
        <taxon>Mycoplasmopsis</taxon>
    </lineage>
</organism>
<feature type="transmembrane region" description="Helical" evidence="10">
    <location>
        <begin position="193"/>
        <end position="211"/>
    </location>
</feature>
<dbReference type="InterPro" id="IPR011527">
    <property type="entry name" value="ABC1_TM_dom"/>
</dbReference>
<dbReference type="InterPro" id="IPR027417">
    <property type="entry name" value="P-loop_NTPase"/>
</dbReference>
<evidence type="ECO:0000259" key="12">
    <source>
        <dbReference type="PROSITE" id="PS50990"/>
    </source>
</evidence>
<gene>
    <name evidence="13" type="ORF">NPA09_02970</name>
</gene>
<feature type="transmembrane region" description="Helical" evidence="10">
    <location>
        <begin position="271"/>
        <end position="288"/>
    </location>
</feature>
<dbReference type="PANTHER" id="PTHR43394">
    <property type="entry name" value="ATP-DEPENDENT PERMEASE MDL1, MITOCHONDRIAL"/>
    <property type="match status" value="1"/>
</dbReference>
<protein>
    <submittedName>
        <fullName evidence="13">Cysteine peptidase family C39 domain-containing protein</fullName>
    </submittedName>
</protein>
<evidence type="ECO:0000256" key="1">
    <source>
        <dbReference type="ARBA" id="ARBA00004651"/>
    </source>
</evidence>
<evidence type="ECO:0000259" key="11">
    <source>
        <dbReference type="PROSITE" id="PS50929"/>
    </source>
</evidence>
<reference evidence="13" key="1">
    <citation type="submission" date="2022-07" db="EMBL/GenBank/DDBJ databases">
        <title>Complete genome of Mycoplasma equigenitalium type strain T37.</title>
        <authorList>
            <person name="Spergser J."/>
        </authorList>
    </citation>
    <scope>NUCLEOTIDE SEQUENCE</scope>
    <source>
        <strain evidence="13">T37</strain>
    </source>
</reference>
<dbReference type="PROSITE" id="PS50990">
    <property type="entry name" value="PEPTIDASE_C39"/>
    <property type="match status" value="1"/>
</dbReference>
<dbReference type="InterPro" id="IPR003439">
    <property type="entry name" value="ABC_transporter-like_ATP-bd"/>
</dbReference>
<dbReference type="PANTHER" id="PTHR43394:SF1">
    <property type="entry name" value="ATP-BINDING CASSETTE SUB-FAMILY B MEMBER 10, MITOCHONDRIAL"/>
    <property type="match status" value="1"/>
</dbReference>
<keyword evidence="7" id="KW-0067">ATP-binding</keyword>
<evidence type="ECO:0000256" key="8">
    <source>
        <dbReference type="ARBA" id="ARBA00022989"/>
    </source>
</evidence>
<name>A0ABY5J4F5_9BACT</name>
<dbReference type="SUPFAM" id="SSF90123">
    <property type="entry name" value="ABC transporter transmembrane region"/>
    <property type="match status" value="1"/>
</dbReference>
<dbReference type="Gene3D" id="1.20.1560.10">
    <property type="entry name" value="ABC transporter type 1, transmembrane domain"/>
    <property type="match status" value="1"/>
</dbReference>
<evidence type="ECO:0000256" key="2">
    <source>
        <dbReference type="ARBA" id="ARBA00005417"/>
    </source>
</evidence>
<keyword evidence="5" id="KW-0378">Hydrolase</keyword>
<accession>A0ABY5J4F5</accession>
<dbReference type="NCBIfam" id="NF045998">
    <property type="entry name" value="cleave_ABC_plasm"/>
    <property type="match status" value="1"/>
</dbReference>
<keyword evidence="3 10" id="KW-0812">Transmembrane</keyword>
<dbReference type="SMART" id="SM00382">
    <property type="entry name" value="AAA"/>
    <property type="match status" value="1"/>
</dbReference>
<evidence type="ECO:0000313" key="13">
    <source>
        <dbReference type="EMBL" id="UUD36835.1"/>
    </source>
</evidence>
<feature type="transmembrane region" description="Helical" evidence="10">
    <location>
        <begin position="156"/>
        <end position="181"/>
    </location>
</feature>
<dbReference type="InterPro" id="IPR036640">
    <property type="entry name" value="ABC1_TM_sf"/>
</dbReference>
<dbReference type="Pfam" id="PF00664">
    <property type="entry name" value="ABC_membrane"/>
    <property type="match status" value="1"/>
</dbReference>
<evidence type="ECO:0000256" key="4">
    <source>
        <dbReference type="ARBA" id="ARBA00022741"/>
    </source>
</evidence>
<keyword evidence="14" id="KW-1185">Reference proteome</keyword>
<dbReference type="Pfam" id="PF03412">
    <property type="entry name" value="Peptidase_C39"/>
    <property type="match status" value="1"/>
</dbReference>
<keyword evidence="6" id="KW-0788">Thiol protease</keyword>
<evidence type="ECO:0000256" key="7">
    <source>
        <dbReference type="ARBA" id="ARBA00022840"/>
    </source>
</evidence>
<dbReference type="SUPFAM" id="SSF52540">
    <property type="entry name" value="P-loop containing nucleoside triphosphate hydrolases"/>
    <property type="match status" value="1"/>
</dbReference>
<dbReference type="PROSITE" id="PS50929">
    <property type="entry name" value="ABC_TM1F"/>
    <property type="match status" value="1"/>
</dbReference>
<evidence type="ECO:0000256" key="3">
    <source>
        <dbReference type="ARBA" id="ARBA00022692"/>
    </source>
</evidence>
<evidence type="ECO:0000313" key="14">
    <source>
        <dbReference type="Proteomes" id="UP001059576"/>
    </source>
</evidence>
<feature type="transmembrane region" description="Helical" evidence="10">
    <location>
        <begin position="404"/>
        <end position="422"/>
    </location>
</feature>
<dbReference type="Proteomes" id="UP001059576">
    <property type="component" value="Chromosome"/>
</dbReference>
<comment type="similarity">
    <text evidence="2">Belongs to the ABC transporter superfamily.</text>
</comment>
<keyword evidence="8 10" id="KW-1133">Transmembrane helix</keyword>
<evidence type="ECO:0000256" key="5">
    <source>
        <dbReference type="ARBA" id="ARBA00022801"/>
    </source>
</evidence>
<feature type="transmembrane region" description="Helical" evidence="10">
    <location>
        <begin position="294"/>
        <end position="314"/>
    </location>
</feature>
<keyword evidence="6" id="KW-0645">Protease</keyword>
<proteinExistence type="inferred from homology"/>
<dbReference type="InterPro" id="IPR039421">
    <property type="entry name" value="Type_1_exporter"/>
</dbReference>
<keyword evidence="9 10" id="KW-0472">Membrane</keyword>
<dbReference type="RefSeq" id="WP_129722998.1">
    <property type="nucleotide sequence ID" value="NZ_CP101808.1"/>
</dbReference>
<evidence type="ECO:0000256" key="6">
    <source>
        <dbReference type="ARBA" id="ARBA00022807"/>
    </source>
</evidence>
<evidence type="ECO:0000256" key="10">
    <source>
        <dbReference type="SAM" id="Phobius"/>
    </source>
</evidence>
<dbReference type="EMBL" id="CP101808">
    <property type="protein sequence ID" value="UUD36835.1"/>
    <property type="molecule type" value="Genomic_DNA"/>
</dbReference>
<comment type="subcellular location">
    <subcellularLocation>
        <location evidence="1">Cell membrane</location>
        <topology evidence="1">Multi-pass membrane protein</topology>
    </subcellularLocation>
</comment>
<dbReference type="InterPro" id="IPR003593">
    <property type="entry name" value="AAA+_ATPase"/>
</dbReference>
<feature type="domain" description="ABC transmembrane type-1" evidence="11">
    <location>
        <begin position="159"/>
        <end position="437"/>
    </location>
</feature>
<dbReference type="Gene3D" id="3.90.70.10">
    <property type="entry name" value="Cysteine proteinases"/>
    <property type="match status" value="1"/>
</dbReference>
<sequence>MEIKKQNDLQDCGLVVLQALYKKLFHHWLNLNELKIQVEYGKNGINLYSLTNLAKKYGISLKSMEGDFESFAELEIRKPIITIIRAKSDFHYVIVYKKDKNYFYIADPLKGKYKIKQGEFKNQFLRVVIFVDKIKRPKKTKLIDAKMSSIFEHTKIFPLYVFSLLMVLIVNIVLNGMMKIIIDFFITNQNNNLLKWCLILFAGLIIFHLFNKFMYNILLIKLDQKIYFSIWKDLTNKLVNARTKYINKLTKYDYLRRYGLIAEISSFQARYLFTLIYQIIVFLFSVSVMLYLSFYLSIIAIVSAFSMFIISYIFKDIKLKKYNILLESLLENNNKNIDFIFNINSIKINNLFLKNDWKCSQKDVINKQNTLLFLQEKHEIINLIIGMLAPLLIVYFAIGKIQNNTMSVGSMIMFISMFNYLSDSSSYFANFMTGINQYKVNVDLVNYILNFEDEKLNEKGMNLTQIKSVALKNLSFEYETDKPIFEIKKFNTNNSFSISGKNGSGKTTLLNVLANNAEYKGSLEINGIQLNQFNKQQYRAQTYINLNNEILPSCQIINYVTQFDEEAKNELLSNIQKYDLYLILNDFKIDINNFIKTNGENLSTGQKSVIKLLKLFAKKYHLILLDEAFENINTKSKNDLYKAIKSYQNEAFFVEISHQNNKIISEGEVLNIVTNTKN</sequence>
<feature type="transmembrane region" description="Helical" evidence="10">
    <location>
        <begin position="380"/>
        <end position="398"/>
    </location>
</feature>
<dbReference type="InterPro" id="IPR005074">
    <property type="entry name" value="Peptidase_C39"/>
</dbReference>
<dbReference type="Gene3D" id="3.40.50.300">
    <property type="entry name" value="P-loop containing nucleotide triphosphate hydrolases"/>
    <property type="match status" value="1"/>
</dbReference>
<evidence type="ECO:0000256" key="9">
    <source>
        <dbReference type="ARBA" id="ARBA00023136"/>
    </source>
</evidence>
<feature type="domain" description="Peptidase C39" evidence="12">
    <location>
        <begin position="6"/>
        <end position="131"/>
    </location>
</feature>